<feature type="transmembrane region" description="Helical" evidence="5">
    <location>
        <begin position="176"/>
        <end position="194"/>
    </location>
</feature>
<feature type="transmembrane region" description="Helical" evidence="5">
    <location>
        <begin position="152"/>
        <end position="169"/>
    </location>
</feature>
<dbReference type="EMBL" id="JBHTBN010000002">
    <property type="protein sequence ID" value="MFC7357376.1"/>
    <property type="molecule type" value="Genomic_DNA"/>
</dbReference>
<proteinExistence type="predicted"/>
<dbReference type="PANTHER" id="PTHR11040">
    <property type="entry name" value="ZINC/IRON TRANSPORTER"/>
    <property type="match status" value="1"/>
</dbReference>
<name>A0ABW2MR67_9FLAO</name>
<evidence type="ECO:0000256" key="2">
    <source>
        <dbReference type="ARBA" id="ARBA00022692"/>
    </source>
</evidence>
<keyword evidence="2 5" id="KW-0812">Transmembrane</keyword>
<accession>A0ABW2MR67</accession>
<evidence type="ECO:0000256" key="5">
    <source>
        <dbReference type="SAM" id="Phobius"/>
    </source>
</evidence>
<feature type="transmembrane region" description="Helical" evidence="5">
    <location>
        <begin position="119"/>
        <end position="140"/>
    </location>
</feature>
<dbReference type="Pfam" id="PF02535">
    <property type="entry name" value="Zip"/>
    <property type="match status" value="1"/>
</dbReference>
<dbReference type="InterPro" id="IPR003689">
    <property type="entry name" value="ZIP"/>
</dbReference>
<comment type="subcellular location">
    <subcellularLocation>
        <location evidence="1">Membrane</location>
        <topology evidence="1">Multi-pass membrane protein</topology>
    </subcellularLocation>
</comment>
<gene>
    <name evidence="6" type="ORF">ACFQO1_06740</name>
</gene>
<evidence type="ECO:0000256" key="1">
    <source>
        <dbReference type="ARBA" id="ARBA00004141"/>
    </source>
</evidence>
<dbReference type="RefSeq" id="WP_380217217.1">
    <property type="nucleotide sequence ID" value="NZ_JBHTBN010000002.1"/>
</dbReference>
<feature type="transmembrane region" description="Helical" evidence="5">
    <location>
        <begin position="92"/>
        <end position="112"/>
    </location>
</feature>
<evidence type="ECO:0000256" key="3">
    <source>
        <dbReference type="ARBA" id="ARBA00022989"/>
    </source>
</evidence>
<feature type="transmembrane region" description="Helical" evidence="5">
    <location>
        <begin position="32"/>
        <end position="49"/>
    </location>
</feature>
<keyword evidence="7" id="KW-1185">Reference proteome</keyword>
<evidence type="ECO:0000313" key="6">
    <source>
        <dbReference type="EMBL" id="MFC7357376.1"/>
    </source>
</evidence>
<reference evidence="7" key="1">
    <citation type="journal article" date="2019" name="Int. J. Syst. Evol. Microbiol.">
        <title>The Global Catalogue of Microorganisms (GCM) 10K type strain sequencing project: providing services to taxonomists for standard genome sequencing and annotation.</title>
        <authorList>
            <consortium name="The Broad Institute Genomics Platform"/>
            <consortium name="The Broad Institute Genome Sequencing Center for Infectious Disease"/>
            <person name="Wu L."/>
            <person name="Ma J."/>
        </authorList>
    </citation>
    <scope>NUCLEOTIDE SEQUENCE [LARGE SCALE GENOMIC DNA]</scope>
    <source>
        <strain evidence="7">CGMCC 1.16306</strain>
    </source>
</reference>
<evidence type="ECO:0000313" key="7">
    <source>
        <dbReference type="Proteomes" id="UP001596415"/>
    </source>
</evidence>
<feature type="transmembrane region" description="Helical" evidence="5">
    <location>
        <begin position="69"/>
        <end position="86"/>
    </location>
</feature>
<evidence type="ECO:0000256" key="4">
    <source>
        <dbReference type="ARBA" id="ARBA00023136"/>
    </source>
</evidence>
<keyword evidence="4 5" id="KW-0472">Membrane</keyword>
<comment type="caution">
    <text evidence="6">The sequence shown here is derived from an EMBL/GenBank/DDBJ whole genome shotgun (WGS) entry which is preliminary data.</text>
</comment>
<organism evidence="6 7">
    <name type="scientific">Jejudonia soesokkakensis</name>
    <dbReference type="NCBI Taxonomy" id="1323432"/>
    <lineage>
        <taxon>Bacteria</taxon>
        <taxon>Pseudomonadati</taxon>
        <taxon>Bacteroidota</taxon>
        <taxon>Flavobacteriia</taxon>
        <taxon>Flavobacteriales</taxon>
        <taxon>Flavobacteriaceae</taxon>
        <taxon>Jejudonia</taxon>
    </lineage>
</organism>
<sequence>MSLYLAFSGAFLLAITVFELLPEVFENPSKSVGVWIMVGIVLQICLEFFSKGAEHGHVHIHNETKDFPWLLFISLSIHALLEGFPISETNNLLVGVIIHKIPVAIILSLFFIKANYSKTTTLLFLFLFALMTPLGNYLMASLPELNSYKTEISAVVIGIFLHVSTTILFESSKNHSFNLSKMTAVILAIIFAYFL</sequence>
<dbReference type="PANTHER" id="PTHR11040:SF44">
    <property type="entry name" value="PROTEIN ZNTC-RELATED"/>
    <property type="match status" value="1"/>
</dbReference>
<protein>
    <submittedName>
        <fullName evidence="6">ZIP family metal transporter</fullName>
    </submittedName>
</protein>
<dbReference type="Proteomes" id="UP001596415">
    <property type="component" value="Unassembled WGS sequence"/>
</dbReference>
<keyword evidence="3 5" id="KW-1133">Transmembrane helix</keyword>